<keyword evidence="4" id="KW-0472">Membrane</keyword>
<dbReference type="PROSITE" id="PS51252">
    <property type="entry name" value="ANTISTASIN"/>
    <property type="match status" value="3"/>
</dbReference>
<dbReference type="PROSITE" id="PS01208">
    <property type="entry name" value="VWFC_1"/>
    <property type="match status" value="2"/>
</dbReference>
<evidence type="ECO:0008006" key="9">
    <source>
        <dbReference type="Google" id="ProtNLM"/>
    </source>
</evidence>
<feature type="domain" description="Antistasin-like" evidence="6">
    <location>
        <begin position="86"/>
        <end position="111"/>
    </location>
</feature>
<dbReference type="InterPro" id="IPR001007">
    <property type="entry name" value="VWF_dom"/>
</dbReference>
<dbReference type="GO" id="GO:0005886">
    <property type="term" value="C:plasma membrane"/>
    <property type="evidence" value="ECO:0007669"/>
    <property type="project" value="TreeGrafter"/>
</dbReference>
<reference evidence="7" key="2">
    <citation type="submission" date="2025-09" db="UniProtKB">
        <authorList>
            <consortium name="Ensembl"/>
        </authorList>
    </citation>
    <scope>IDENTIFICATION</scope>
</reference>
<dbReference type="InterPro" id="IPR004094">
    <property type="entry name" value="Antistasin-like"/>
</dbReference>
<evidence type="ECO:0000256" key="1">
    <source>
        <dbReference type="ARBA" id="ARBA00022729"/>
    </source>
</evidence>
<dbReference type="OMA" id="GCDCKKD"/>
<sequence length="477" mass="51427">MDGSAGGANFTVMADTCVTAPCNLTTSDCPYGFPLDADGCRKCTCQKRKEFCAQLVSGCSLVCPHGRRFGPHGCEVCRCRKRSKRCRPLVCSKRCLHGFVRNRHGCDKCRCLKCPAMTCSKHCPLGYITSAKGCPLCKCRSTKAPSRTCRGRSGRLIANRETWHDGCRACRCIAGKEMCGLISCPPLTCTEPHLRPGHCCPSCPGDHARRPSTPVLDPTVCLGPWGERHSAGDAWQLEPCTRCVCYGGHTLCEAERCPPLPCPEPVQSPSTCCPLCPANNTDQTASQPSPPPCQTSEGLSLPAGGAWRQDACTSCSCHAGELRCYTARCPSTPCSHPLLRKDQCCPYCPRFDTRRLQADSHQAFNVIEAMMGHNISHEGHKGTEAPPQGSVAEAAAWALTSLTLVAVIVAALLYARRKDPRLAALCRPDKGAREAGMRNTQSREASRGKNENSTTGWQSDTQHATQAACSPITIESA</sequence>
<dbReference type="SUPFAM" id="SSF57603">
    <property type="entry name" value="FnI-like domain"/>
    <property type="match status" value="3"/>
</dbReference>
<feature type="transmembrane region" description="Helical" evidence="4">
    <location>
        <begin position="394"/>
        <end position="415"/>
    </location>
</feature>
<evidence type="ECO:0000313" key="7">
    <source>
        <dbReference type="Ensembl" id="ENSEBUP00000027723.1"/>
    </source>
</evidence>
<organism evidence="7 8">
    <name type="scientific">Eptatretus burgeri</name>
    <name type="common">Inshore hagfish</name>
    <dbReference type="NCBI Taxonomy" id="7764"/>
    <lineage>
        <taxon>Eukaryota</taxon>
        <taxon>Metazoa</taxon>
        <taxon>Chordata</taxon>
        <taxon>Craniata</taxon>
        <taxon>Vertebrata</taxon>
        <taxon>Cyclostomata</taxon>
        <taxon>Myxini</taxon>
        <taxon>Myxiniformes</taxon>
        <taxon>Myxinidae</taxon>
        <taxon>Eptatretinae</taxon>
        <taxon>Eptatretus</taxon>
    </lineage>
</organism>
<keyword evidence="2" id="KW-0677">Repeat</keyword>
<dbReference type="PANTHER" id="PTHR46439">
    <property type="entry name" value="CYSTEINE-RICH MOTOR NEURON 1 PROTEIN"/>
    <property type="match status" value="1"/>
</dbReference>
<feature type="domain" description="VWFC" evidence="5">
    <location>
        <begin position="219"/>
        <end position="277"/>
    </location>
</feature>
<dbReference type="GeneTree" id="ENSGT00940000160910"/>
<feature type="region of interest" description="Disordered" evidence="3">
    <location>
        <begin position="433"/>
        <end position="477"/>
    </location>
</feature>
<feature type="domain" description="Antistasin-like" evidence="6">
    <location>
        <begin position="114"/>
        <end position="139"/>
    </location>
</feature>
<feature type="domain" description="Antistasin-like" evidence="6">
    <location>
        <begin position="52"/>
        <end position="79"/>
    </location>
</feature>
<evidence type="ECO:0000259" key="6">
    <source>
        <dbReference type="PROSITE" id="PS51252"/>
    </source>
</evidence>
<evidence type="ECO:0000256" key="3">
    <source>
        <dbReference type="SAM" id="MobiDB-lite"/>
    </source>
</evidence>
<dbReference type="InterPro" id="IPR052624">
    <property type="entry name" value="CRIM1"/>
</dbReference>
<keyword evidence="1" id="KW-0732">Signal</keyword>
<evidence type="ECO:0000313" key="8">
    <source>
        <dbReference type="Proteomes" id="UP000694388"/>
    </source>
</evidence>
<evidence type="ECO:0000256" key="2">
    <source>
        <dbReference type="ARBA" id="ARBA00022737"/>
    </source>
</evidence>
<feature type="domain" description="VWFC" evidence="5">
    <location>
        <begin position="147"/>
        <end position="204"/>
    </location>
</feature>
<keyword evidence="4" id="KW-0812">Transmembrane</keyword>
<feature type="compositionally biased region" description="Polar residues" evidence="3">
    <location>
        <begin position="451"/>
        <end position="477"/>
    </location>
</feature>
<dbReference type="Gene3D" id="6.20.200.20">
    <property type="match status" value="3"/>
</dbReference>
<keyword evidence="4" id="KW-1133">Transmembrane helix</keyword>
<dbReference type="SMART" id="SM00214">
    <property type="entry name" value="VWC"/>
    <property type="match status" value="3"/>
</dbReference>
<dbReference type="AlphaFoldDB" id="A0A8C4RAN0"/>
<keyword evidence="8" id="KW-1185">Reference proteome</keyword>
<name>A0A8C4RAN0_EPTBU</name>
<dbReference type="Gene3D" id="2.10.22.10">
    <property type="entry name" value="Antistasin, domain 1"/>
    <property type="match status" value="2"/>
</dbReference>
<dbReference type="Pfam" id="PF02822">
    <property type="entry name" value="Antistasin"/>
    <property type="match status" value="2"/>
</dbReference>
<dbReference type="Pfam" id="PF23334">
    <property type="entry name" value="VWC2L_2nd"/>
    <property type="match status" value="2"/>
</dbReference>
<dbReference type="InterPro" id="IPR011061">
    <property type="entry name" value="Hirudin/antistatin"/>
</dbReference>
<feature type="domain" description="VWFC" evidence="5">
    <location>
        <begin position="291"/>
        <end position="349"/>
    </location>
</feature>
<evidence type="ECO:0000256" key="4">
    <source>
        <dbReference type="SAM" id="Phobius"/>
    </source>
</evidence>
<reference evidence="7" key="1">
    <citation type="submission" date="2025-08" db="UniProtKB">
        <authorList>
            <consortium name="Ensembl"/>
        </authorList>
    </citation>
    <scope>IDENTIFICATION</scope>
</reference>
<protein>
    <recommendedName>
        <fullName evidence="9">Cysteine-rich motor neuron 1 protein</fullName>
    </recommendedName>
</protein>
<dbReference type="SUPFAM" id="SSF57262">
    <property type="entry name" value="Leech antihemostatic proteins"/>
    <property type="match status" value="2"/>
</dbReference>
<dbReference type="PROSITE" id="PS50184">
    <property type="entry name" value="VWFC_2"/>
    <property type="match status" value="3"/>
</dbReference>
<dbReference type="PANTHER" id="PTHR46439:SF1">
    <property type="entry name" value="CYSTEINE-RICH MOTOR NEURON 1 PROTEIN"/>
    <property type="match status" value="1"/>
</dbReference>
<accession>A0A8C4RAN0</accession>
<proteinExistence type="predicted"/>
<evidence type="ECO:0000259" key="5">
    <source>
        <dbReference type="PROSITE" id="PS50184"/>
    </source>
</evidence>
<dbReference type="Ensembl" id="ENSEBUT00000028299.1">
    <property type="protein sequence ID" value="ENSEBUP00000027723.1"/>
    <property type="gene ID" value="ENSEBUG00000016964.1"/>
</dbReference>
<dbReference type="Pfam" id="PF00093">
    <property type="entry name" value="VWC"/>
    <property type="match status" value="1"/>
</dbReference>
<dbReference type="Proteomes" id="UP000694388">
    <property type="component" value="Unplaced"/>
</dbReference>
<dbReference type="GO" id="GO:0004867">
    <property type="term" value="F:serine-type endopeptidase inhibitor activity"/>
    <property type="evidence" value="ECO:0007669"/>
    <property type="project" value="InterPro"/>
</dbReference>